<name>A0A0D7B0V0_9AGAR</name>
<dbReference type="EMBL" id="KN880674">
    <property type="protein sequence ID" value="KIY63764.1"/>
    <property type="molecule type" value="Genomic_DNA"/>
</dbReference>
<accession>A0A0D7B0V0</accession>
<reference evidence="1 2" key="1">
    <citation type="journal article" date="2015" name="Fungal Genet. Biol.">
        <title>Evolution of novel wood decay mechanisms in Agaricales revealed by the genome sequences of Fistulina hepatica and Cylindrobasidium torrendii.</title>
        <authorList>
            <person name="Floudas D."/>
            <person name="Held B.W."/>
            <person name="Riley R."/>
            <person name="Nagy L.G."/>
            <person name="Koehler G."/>
            <person name="Ransdell A.S."/>
            <person name="Younus H."/>
            <person name="Chow J."/>
            <person name="Chiniquy J."/>
            <person name="Lipzen A."/>
            <person name="Tritt A."/>
            <person name="Sun H."/>
            <person name="Haridas S."/>
            <person name="LaButti K."/>
            <person name="Ohm R.A."/>
            <person name="Kues U."/>
            <person name="Blanchette R.A."/>
            <person name="Grigoriev I.V."/>
            <person name="Minto R.E."/>
            <person name="Hibbett D.S."/>
        </authorList>
    </citation>
    <scope>NUCLEOTIDE SEQUENCE [LARGE SCALE GENOMIC DNA]</scope>
    <source>
        <strain evidence="1 2">FP15055 ss-10</strain>
    </source>
</reference>
<evidence type="ECO:0000313" key="2">
    <source>
        <dbReference type="Proteomes" id="UP000054007"/>
    </source>
</evidence>
<dbReference type="AlphaFoldDB" id="A0A0D7B0V0"/>
<sequence length="234" mass="26418">MLTSNEFTLVLGGREIDRALIKQQGREMLCYVSRVLLHQGGEIAVFKDNVHVPPEEKEHVKRSDFVNVSDRPPYSPDQYWLPSFQAVYQFLSWAHETEFYRRGSINERKAINTLAYAVYEWVFPCGVFDRPTSGVSFADRTLIRVMLEKTEWSSILVGGKKESIKALAHASAYIPGPHRRFNGVAAVNSFSLNPRQAAAEHLADVANLHARLISLINETTQDMGVRSAFFMSGV</sequence>
<organism evidence="1 2">
    <name type="scientific">Cylindrobasidium torrendii FP15055 ss-10</name>
    <dbReference type="NCBI Taxonomy" id="1314674"/>
    <lineage>
        <taxon>Eukaryota</taxon>
        <taxon>Fungi</taxon>
        <taxon>Dikarya</taxon>
        <taxon>Basidiomycota</taxon>
        <taxon>Agaricomycotina</taxon>
        <taxon>Agaricomycetes</taxon>
        <taxon>Agaricomycetidae</taxon>
        <taxon>Agaricales</taxon>
        <taxon>Marasmiineae</taxon>
        <taxon>Physalacriaceae</taxon>
        <taxon>Cylindrobasidium</taxon>
    </lineage>
</organism>
<keyword evidence="2" id="KW-1185">Reference proteome</keyword>
<protein>
    <submittedName>
        <fullName evidence="1">Uncharacterized protein</fullName>
    </submittedName>
</protein>
<dbReference type="Proteomes" id="UP000054007">
    <property type="component" value="Unassembled WGS sequence"/>
</dbReference>
<proteinExistence type="predicted"/>
<evidence type="ECO:0000313" key="1">
    <source>
        <dbReference type="EMBL" id="KIY63764.1"/>
    </source>
</evidence>
<gene>
    <name evidence="1" type="ORF">CYLTODRAFT_425804</name>
</gene>